<keyword evidence="2" id="KW-1185">Reference proteome</keyword>
<protein>
    <submittedName>
        <fullName evidence="1">Uncharacterized protein</fullName>
    </submittedName>
</protein>
<dbReference type="Proteomes" id="UP000091857">
    <property type="component" value="Chromosome 6"/>
</dbReference>
<dbReference type="Gramene" id="Manes.06G053400.2.v8.1">
    <property type="protein sequence ID" value="Manes.06G053400.2.v8.1.CDS"/>
    <property type="gene ID" value="Manes.06G053400.v8.1"/>
</dbReference>
<dbReference type="OMA" id="KKTAPPC"/>
<proteinExistence type="predicted"/>
<dbReference type="EMBL" id="CM004392">
    <property type="protein sequence ID" value="OAY47116.1"/>
    <property type="molecule type" value="Genomic_DNA"/>
</dbReference>
<dbReference type="InterPro" id="IPR036410">
    <property type="entry name" value="HSP_DnaJ_Cys-rich_dom_sf"/>
</dbReference>
<dbReference type="PANTHER" id="PTHR15852:SF29">
    <property type="entry name" value="PLASTID TRANSCRIPTIONALLY ACTIVE PROTEIN"/>
    <property type="match status" value="1"/>
</dbReference>
<dbReference type="EMBL" id="CM004392">
    <property type="protein sequence ID" value="OAY47117.1"/>
    <property type="molecule type" value="Genomic_DNA"/>
</dbReference>
<dbReference type="PANTHER" id="PTHR15852">
    <property type="entry name" value="PLASTID TRANSCRIPTIONALLY ACTIVE PROTEIN"/>
    <property type="match status" value="1"/>
</dbReference>
<sequence length="105" mass="11288">MIPKPLRPLATGAAIFLGTVAALNITSSIAIGTFRYATELKLKKDALPCGVCRGKGYYICKLCKGNATIKWSPLHDPIAMNPCLCPTCDGNRVQRCLNCLGKGYN</sequence>
<evidence type="ECO:0000313" key="2">
    <source>
        <dbReference type="Proteomes" id="UP000091857"/>
    </source>
</evidence>
<dbReference type="Gramene" id="Manes.06G053400.1.v8.1">
    <property type="protein sequence ID" value="Manes.06G053400.1.v8.1.CDS"/>
    <property type="gene ID" value="Manes.06G053400.v8.1"/>
</dbReference>
<evidence type="ECO:0000313" key="1">
    <source>
        <dbReference type="EMBL" id="OAY47117.1"/>
    </source>
</evidence>
<reference evidence="1 2" key="1">
    <citation type="submission" date="2016-02" db="EMBL/GenBank/DDBJ databases">
        <title>WGS assembly of Manihot esculenta.</title>
        <authorList>
            <person name="Bredeson J.V."/>
            <person name="Prochnik S.E."/>
            <person name="Lyons J.B."/>
            <person name="Schmutz J."/>
            <person name="Grimwood J."/>
            <person name="Vrebalov J."/>
            <person name="Bart R.S."/>
            <person name="Amuge T."/>
            <person name="Ferguson M.E."/>
            <person name="Green R."/>
            <person name="Putnam N."/>
            <person name="Stites J."/>
            <person name="Rounsley S."/>
            <person name="Rokhsar D.S."/>
        </authorList>
    </citation>
    <scope>NUCLEOTIDE SEQUENCE [LARGE SCALE GENOMIC DNA]</scope>
    <source>
        <strain evidence="2">cv. AM560-2</strain>
        <tissue evidence="1">Leaf</tissue>
    </source>
</reference>
<dbReference type="OrthoDB" id="513013at2759"/>
<dbReference type="SUPFAM" id="SSF57938">
    <property type="entry name" value="DnaJ/Hsp40 cysteine-rich domain"/>
    <property type="match status" value="1"/>
</dbReference>
<accession>A0A251KLW6</accession>
<gene>
    <name evidence="1" type="ORF">MANES_06G053400</name>
</gene>
<dbReference type="STRING" id="3983.A0A251KLW6"/>
<dbReference type="AlphaFoldDB" id="A0A251KLW6"/>
<name>A0A251KLW6_MANES</name>
<organism evidence="1 2">
    <name type="scientific">Manihot esculenta</name>
    <name type="common">Cassava</name>
    <name type="synonym">Jatropha manihot</name>
    <dbReference type="NCBI Taxonomy" id="3983"/>
    <lineage>
        <taxon>Eukaryota</taxon>
        <taxon>Viridiplantae</taxon>
        <taxon>Streptophyta</taxon>
        <taxon>Embryophyta</taxon>
        <taxon>Tracheophyta</taxon>
        <taxon>Spermatophyta</taxon>
        <taxon>Magnoliopsida</taxon>
        <taxon>eudicotyledons</taxon>
        <taxon>Gunneridae</taxon>
        <taxon>Pentapetalae</taxon>
        <taxon>rosids</taxon>
        <taxon>fabids</taxon>
        <taxon>Malpighiales</taxon>
        <taxon>Euphorbiaceae</taxon>
        <taxon>Crotonoideae</taxon>
        <taxon>Manihoteae</taxon>
        <taxon>Manihot</taxon>
    </lineage>
</organism>